<feature type="transmembrane region" description="Helical" evidence="2">
    <location>
        <begin position="492"/>
        <end position="513"/>
    </location>
</feature>
<feature type="transmembrane region" description="Helical" evidence="2">
    <location>
        <begin position="333"/>
        <end position="355"/>
    </location>
</feature>
<dbReference type="PANTHER" id="PTHR11161:SF69">
    <property type="entry name" value="NOSE RESISTANT TO FLUOXETINE PROTEIN 6-LIKE PROTEIN"/>
    <property type="match status" value="1"/>
</dbReference>
<organism evidence="4 5">
    <name type="scientific">Aphis glycines</name>
    <name type="common">Soybean aphid</name>
    <dbReference type="NCBI Taxonomy" id="307491"/>
    <lineage>
        <taxon>Eukaryota</taxon>
        <taxon>Metazoa</taxon>
        <taxon>Ecdysozoa</taxon>
        <taxon>Arthropoda</taxon>
        <taxon>Hexapoda</taxon>
        <taxon>Insecta</taxon>
        <taxon>Pterygota</taxon>
        <taxon>Neoptera</taxon>
        <taxon>Paraneoptera</taxon>
        <taxon>Hemiptera</taxon>
        <taxon>Sternorrhyncha</taxon>
        <taxon>Aphidomorpha</taxon>
        <taxon>Aphidoidea</taxon>
        <taxon>Aphididae</taxon>
        <taxon>Aphidini</taxon>
        <taxon>Aphis</taxon>
        <taxon>Aphis</taxon>
    </lineage>
</organism>
<feature type="transmembrane region" description="Helical" evidence="2">
    <location>
        <begin position="41"/>
        <end position="64"/>
    </location>
</feature>
<feature type="transmembrane region" description="Helical" evidence="2">
    <location>
        <begin position="552"/>
        <end position="573"/>
    </location>
</feature>
<keyword evidence="2" id="KW-0812">Transmembrane</keyword>
<dbReference type="Pfam" id="PF20146">
    <property type="entry name" value="NRF"/>
    <property type="match status" value="1"/>
</dbReference>
<reference evidence="4 5" key="1">
    <citation type="submission" date="2019-08" db="EMBL/GenBank/DDBJ databases">
        <title>The genome of the soybean aphid Biotype 1, its phylome, world population structure and adaptation to the North American continent.</title>
        <authorList>
            <person name="Giordano R."/>
            <person name="Donthu R.K."/>
            <person name="Hernandez A.G."/>
            <person name="Wright C.L."/>
            <person name="Zimin A.V."/>
        </authorList>
    </citation>
    <scope>NUCLEOTIDE SEQUENCE [LARGE SCALE GENOMIC DNA]</scope>
    <source>
        <tissue evidence="4">Whole aphids</tissue>
    </source>
</reference>
<name>A0A6G0TNQ3_APHGL</name>
<keyword evidence="5" id="KW-1185">Reference proteome</keyword>
<comment type="caution">
    <text evidence="4">The sequence shown here is derived from an EMBL/GenBank/DDBJ whole genome shotgun (WGS) entry which is preliminary data.</text>
</comment>
<dbReference type="Pfam" id="PF01757">
    <property type="entry name" value="Acyl_transf_3"/>
    <property type="match status" value="1"/>
</dbReference>
<dbReference type="OrthoDB" id="207378at2759"/>
<feature type="transmembrane region" description="Helical" evidence="2">
    <location>
        <begin position="453"/>
        <end position="472"/>
    </location>
</feature>
<feature type="transmembrane region" description="Helical" evidence="2">
    <location>
        <begin position="683"/>
        <end position="702"/>
    </location>
</feature>
<dbReference type="GO" id="GO:0016747">
    <property type="term" value="F:acyltransferase activity, transferring groups other than amino-acyl groups"/>
    <property type="evidence" value="ECO:0007669"/>
    <property type="project" value="InterPro"/>
</dbReference>
<dbReference type="InterPro" id="IPR002656">
    <property type="entry name" value="Acyl_transf_3_dom"/>
</dbReference>
<keyword evidence="2" id="KW-1133">Transmembrane helix</keyword>
<dbReference type="SMART" id="SM00703">
    <property type="entry name" value="NRF"/>
    <property type="match status" value="1"/>
</dbReference>
<evidence type="ECO:0000313" key="4">
    <source>
        <dbReference type="EMBL" id="KAE9535016.1"/>
    </source>
</evidence>
<dbReference type="EMBL" id="VYZN01000027">
    <property type="protein sequence ID" value="KAE9535016.1"/>
    <property type="molecule type" value="Genomic_DNA"/>
</dbReference>
<gene>
    <name evidence="4" type="ORF">AGLY_008308</name>
</gene>
<feature type="region of interest" description="Disordered" evidence="1">
    <location>
        <begin position="89"/>
        <end position="109"/>
    </location>
</feature>
<dbReference type="PANTHER" id="PTHR11161">
    <property type="entry name" value="O-ACYLTRANSFERASE"/>
    <property type="match status" value="1"/>
</dbReference>
<dbReference type="InterPro" id="IPR052728">
    <property type="entry name" value="O2_lipid_transport_reg"/>
</dbReference>
<sequence length="941" mass="105218">MFQGGSRGTRDDHDDNAPTTELSVQKRSGVRYATIEKMAKTASAMSTISVVALAVTCFCFALAAGEDSEAAEMMFSEDTSMAVDELTARPPSSFPDMTSSVGRVSTGGKPGGTNIQKVYRTAKAVDAMSAMMMMVAAATGSSSGTSAEAAAMVADNLTVANTTSDLEWLSNVYNPHRWNPVQLPAASKLSVQCRDVMKTYLEALRQGSFWAAKMADASGRYSSQLFFGNDFWLGSHTLCKELQNKATNQYVPPFEAKFYVAKLAIKLHDQLTPRTRLISLGLCMPMDCSSTDVQNMVNVPKEDSGSNYRSYSVLNVREVPGTYSLWSDSKFQILLIIVGLVSLLTMVGSGYEMILERRKAKEFKKRHIAQGNNNESDSKVEFTLNKMHAIEKMHNMKGCGNDDGTLEDQDMLFKVSRNEQILLAFSAVSNGRKILHCGPAPAESLTCVHGLRFLSLAWVIMVHTYLQVFSIAENKTLRTLTERNFMFQTVSNATFSVDTFFFISGLLVTYLYYKTTNKKDGPEVAVSRTPKCSSSILKNDTIKFLKLLGYRFIRLTPAYMVVLLMAEVSSRWLRNISVFEPENNNHISCANYWWRNMLYINSLYPRSEMCMLWSWYMSNDTQFYVLAVILLLVSARHFKGAVIGLVAFLIGSWVVTILIAVHYNFRARIEEPFGLFDQLYDKPWSRLGPYLFGMFAGWFLFVTKCKLKMSFLTVAIGWFLSLFSLAYLVYGLHVVHLDLAGSALYASVGHSAWGAALAWIVIACCTGYGGCVNSALSCRLLQPLSRLTYCAYLVHPIIMTMTNFQMDGPLHLHNLITVSAFRIQLTATYNLAALYRISCHMLVGWQLSCRSIKKFGKLIHCERQKQFILDDRVSLEVISETAEAWQKMILYFGNAVASFLLSFFISLTFEAPVVNLLKIMLTPPQAKKTSLEKNSSELQDS</sequence>
<accession>A0A6G0TNQ3</accession>
<dbReference type="AlphaFoldDB" id="A0A6G0TNQ3"/>
<feature type="transmembrane region" description="Helical" evidence="2">
    <location>
        <begin position="640"/>
        <end position="663"/>
    </location>
</feature>
<evidence type="ECO:0000256" key="2">
    <source>
        <dbReference type="SAM" id="Phobius"/>
    </source>
</evidence>
<feature type="transmembrane region" description="Helical" evidence="2">
    <location>
        <begin position="889"/>
        <end position="909"/>
    </location>
</feature>
<keyword evidence="2" id="KW-0472">Membrane</keyword>
<evidence type="ECO:0000313" key="5">
    <source>
        <dbReference type="Proteomes" id="UP000475862"/>
    </source>
</evidence>
<feature type="transmembrane region" description="Helical" evidence="2">
    <location>
        <begin position="752"/>
        <end position="776"/>
    </location>
</feature>
<feature type="transmembrane region" description="Helical" evidence="2">
    <location>
        <begin position="613"/>
        <end position="633"/>
    </location>
</feature>
<feature type="region of interest" description="Disordered" evidence="1">
    <location>
        <begin position="1"/>
        <end position="25"/>
    </location>
</feature>
<evidence type="ECO:0000259" key="3">
    <source>
        <dbReference type="SMART" id="SM00703"/>
    </source>
</evidence>
<dbReference type="Proteomes" id="UP000475862">
    <property type="component" value="Unassembled WGS sequence"/>
</dbReference>
<protein>
    <recommendedName>
        <fullName evidence="3">Nose resistant-to-fluoxetine protein N-terminal domain-containing protein</fullName>
    </recommendedName>
</protein>
<dbReference type="InterPro" id="IPR006621">
    <property type="entry name" value="Nose-resist-to-fluoxetine_N"/>
</dbReference>
<proteinExistence type="predicted"/>
<feature type="transmembrane region" description="Helical" evidence="2">
    <location>
        <begin position="709"/>
        <end position="732"/>
    </location>
</feature>
<evidence type="ECO:0000256" key="1">
    <source>
        <dbReference type="SAM" id="MobiDB-lite"/>
    </source>
</evidence>
<feature type="domain" description="Nose resistant-to-fluoxetine protein N-terminal" evidence="3">
    <location>
        <begin position="190"/>
        <end position="318"/>
    </location>
</feature>